<feature type="region of interest" description="Disordered" evidence="2">
    <location>
        <begin position="1"/>
        <end position="90"/>
    </location>
</feature>
<keyword evidence="1" id="KW-0175">Coiled coil</keyword>
<dbReference type="Proteomes" id="UP000192927">
    <property type="component" value="Unassembled WGS sequence"/>
</dbReference>
<evidence type="ECO:0000259" key="3">
    <source>
        <dbReference type="Pfam" id="PF15463"/>
    </source>
</evidence>
<evidence type="ECO:0000256" key="2">
    <source>
        <dbReference type="SAM" id="MobiDB-lite"/>
    </source>
</evidence>
<evidence type="ECO:0000313" key="4">
    <source>
        <dbReference type="EMBL" id="SLM40823.1"/>
    </source>
</evidence>
<dbReference type="GO" id="GO:0070860">
    <property type="term" value="C:RNA polymerase I core factor complex"/>
    <property type="evidence" value="ECO:0007669"/>
    <property type="project" value="TreeGrafter"/>
</dbReference>
<feature type="region of interest" description="Disordered" evidence="2">
    <location>
        <begin position="105"/>
        <end position="223"/>
    </location>
</feature>
<evidence type="ECO:0000313" key="5">
    <source>
        <dbReference type="Proteomes" id="UP000192927"/>
    </source>
</evidence>
<sequence length="572" mass="63294">MAGLSSYVNRGPEPQPASLKSRRQQVADIVRMPTSASKQSHETATPPTAPGDGGGLGKAVKPPNTQLDVKREQSQSQQKYSSAFDTDVEDIDSTTTLALDEHLKSLDEHLQSSPPRTQSHEYAHPALREYNGSNVGNDYRGAADNGIQPRTATTEADQQHSGQGAPIVGEEEEGEEEEGEGEGEDGGESGDESGSEGGSQDGNQTIDLTNMNIAERASSANDDEFASLYQKVLRNGSRKRVLPLNPAPFGGRQNLPVRNGGNEMHAQAGAYRPENLEDGYAKSSSFLPENLAPQRTSSRGITGQKMRRPIQKRDSQPLLNDSELLQQRGPWDAATGNKGQRSQPQVLQREPFPSLAGSKLILRNVDGPTTTSYTQLEQLEDLTMSSNFDASELGENRHIPTHPAEHFANHATNPQEDFRGPASKRPFQLDYDDVQLSEMTFEELRKQPFDHDPQALPSTLPNDISNASLAEKLKHITSTLQTDTERAEKRQRFFSSLTMDEHEECGDMIVEEFSHVIKKLKDARRDKRKLAMAYEEEVAIREERIRAKRELLEKDMHRLKRAGQDVISGKQA</sequence>
<feature type="region of interest" description="Disordered" evidence="2">
    <location>
        <begin position="235"/>
        <end position="352"/>
    </location>
</feature>
<keyword evidence="5" id="KW-1185">Reference proteome</keyword>
<dbReference type="EMBL" id="FWEW01003741">
    <property type="protein sequence ID" value="SLM40823.1"/>
    <property type="molecule type" value="Genomic_DNA"/>
</dbReference>
<dbReference type="PANTHER" id="PTHR28244">
    <property type="entry name" value="RNA POLYMERASE I-SPECIFIC TRANSCRIPTION INITIATION FACTOR RRN11"/>
    <property type="match status" value="1"/>
</dbReference>
<dbReference type="AlphaFoldDB" id="A0A1W5DCB3"/>
<dbReference type="GO" id="GO:0017025">
    <property type="term" value="F:TBP-class protein binding"/>
    <property type="evidence" value="ECO:0007669"/>
    <property type="project" value="TreeGrafter"/>
</dbReference>
<dbReference type="GO" id="GO:0001164">
    <property type="term" value="F:RNA polymerase I core promoter sequence-specific DNA binding"/>
    <property type="evidence" value="ECO:0007669"/>
    <property type="project" value="TreeGrafter"/>
</dbReference>
<dbReference type="GO" id="GO:0042790">
    <property type="term" value="P:nucleolar large rRNA transcription by RNA polymerase I"/>
    <property type="evidence" value="ECO:0007669"/>
    <property type="project" value="TreeGrafter"/>
</dbReference>
<feature type="compositionally biased region" description="Basic and acidic residues" evidence="2">
    <location>
        <begin position="118"/>
        <end position="127"/>
    </location>
</feature>
<evidence type="ECO:0000256" key="1">
    <source>
        <dbReference type="SAM" id="Coils"/>
    </source>
</evidence>
<dbReference type="Pfam" id="PF15463">
    <property type="entry name" value="ECM11"/>
    <property type="match status" value="1"/>
</dbReference>
<proteinExistence type="predicted"/>
<organism evidence="4 5">
    <name type="scientific">Lasallia pustulata</name>
    <dbReference type="NCBI Taxonomy" id="136370"/>
    <lineage>
        <taxon>Eukaryota</taxon>
        <taxon>Fungi</taxon>
        <taxon>Dikarya</taxon>
        <taxon>Ascomycota</taxon>
        <taxon>Pezizomycotina</taxon>
        <taxon>Lecanoromycetes</taxon>
        <taxon>OSLEUM clade</taxon>
        <taxon>Umbilicariomycetidae</taxon>
        <taxon>Umbilicariales</taxon>
        <taxon>Umbilicariaceae</taxon>
        <taxon>Lasallia</taxon>
    </lineage>
</organism>
<dbReference type="InterPro" id="IPR029178">
    <property type="entry name" value="Ecm11_C"/>
</dbReference>
<dbReference type="InterPro" id="IPR053029">
    <property type="entry name" value="RNA_pol_I-specific_init_factor"/>
</dbReference>
<accession>A0A1W5DCB3</accession>
<name>A0A1W5DCB3_9LECA</name>
<feature type="compositionally biased region" description="Polar residues" evidence="2">
    <location>
        <begin position="148"/>
        <end position="162"/>
    </location>
</feature>
<dbReference type="PANTHER" id="PTHR28244:SF3">
    <property type="entry name" value="EXTRACELLULAR MUTANT PROTEIN 11 C-TERMINAL DOMAIN-CONTAINING PROTEIN"/>
    <property type="match status" value="1"/>
</dbReference>
<feature type="domain" description="Extracellular mutant protein 11 C-terminal" evidence="3">
    <location>
        <begin position="430"/>
        <end position="566"/>
    </location>
</feature>
<feature type="compositionally biased region" description="Polar residues" evidence="2">
    <location>
        <begin position="337"/>
        <end position="346"/>
    </location>
</feature>
<feature type="coiled-coil region" evidence="1">
    <location>
        <begin position="517"/>
        <end position="562"/>
    </location>
</feature>
<feature type="compositionally biased region" description="Polar residues" evidence="2">
    <location>
        <begin position="282"/>
        <end position="301"/>
    </location>
</feature>
<feature type="compositionally biased region" description="Polar residues" evidence="2">
    <location>
        <begin position="74"/>
        <end position="84"/>
    </location>
</feature>
<feature type="compositionally biased region" description="Polar residues" evidence="2">
    <location>
        <begin position="201"/>
        <end position="212"/>
    </location>
</feature>
<protein>
    <submittedName>
        <fullName evidence="4">Extracellular mutant protein 11, C-terminal</fullName>
    </submittedName>
</protein>
<reference evidence="5" key="1">
    <citation type="submission" date="2017-03" db="EMBL/GenBank/DDBJ databases">
        <authorList>
            <person name="Sharma R."/>
            <person name="Thines M."/>
        </authorList>
    </citation>
    <scope>NUCLEOTIDE SEQUENCE [LARGE SCALE GENOMIC DNA]</scope>
</reference>
<feature type="compositionally biased region" description="Acidic residues" evidence="2">
    <location>
        <begin position="169"/>
        <end position="194"/>
    </location>
</feature>